<dbReference type="Proteomes" id="UP001183648">
    <property type="component" value="Unassembled WGS sequence"/>
</dbReference>
<dbReference type="EMBL" id="JAVDYG010000001">
    <property type="protein sequence ID" value="MDR7361435.1"/>
    <property type="molecule type" value="Genomic_DNA"/>
</dbReference>
<feature type="transmembrane region" description="Helical" evidence="1">
    <location>
        <begin position="21"/>
        <end position="42"/>
    </location>
</feature>
<keyword evidence="3" id="KW-1185">Reference proteome</keyword>
<reference evidence="2 3" key="1">
    <citation type="submission" date="2023-07" db="EMBL/GenBank/DDBJ databases">
        <title>Sequencing the genomes of 1000 actinobacteria strains.</title>
        <authorList>
            <person name="Klenk H.-P."/>
        </authorList>
    </citation>
    <scope>NUCLEOTIDE SEQUENCE [LARGE SCALE GENOMIC DNA]</scope>
    <source>
        <strain evidence="2 3">DSM 19426</strain>
    </source>
</reference>
<accession>A0ABU2BS18</accession>
<evidence type="ECO:0000256" key="1">
    <source>
        <dbReference type="SAM" id="Phobius"/>
    </source>
</evidence>
<name>A0ABU2BS18_9ACTN</name>
<evidence type="ECO:0000313" key="2">
    <source>
        <dbReference type="EMBL" id="MDR7361435.1"/>
    </source>
</evidence>
<organism evidence="2 3">
    <name type="scientific">Nocardioides marmoribigeumensis</name>
    <dbReference type="NCBI Taxonomy" id="433649"/>
    <lineage>
        <taxon>Bacteria</taxon>
        <taxon>Bacillati</taxon>
        <taxon>Actinomycetota</taxon>
        <taxon>Actinomycetes</taxon>
        <taxon>Propionibacteriales</taxon>
        <taxon>Nocardioidaceae</taxon>
        <taxon>Nocardioides</taxon>
    </lineage>
</organism>
<proteinExistence type="predicted"/>
<keyword evidence="1" id="KW-0472">Membrane</keyword>
<gene>
    <name evidence="2" type="ORF">J2S63_000988</name>
</gene>
<protein>
    <submittedName>
        <fullName evidence="2">Uncharacterized protein</fullName>
    </submittedName>
</protein>
<sequence length="886" mass="89153">MLHFSEEPARAQEDHAPAGRRLVAVLGALLVGLGGAGAGLVLSATQAAPVCGLGGQPLALAAGPVVCTHADAAPPGVDVTEPVSTTELQQRQGAADAAYQAAEDLGVPGYYPSNATSPSVPCDGDGTSGYRVQPMYVVEASRANRFSSLLSSFKLWAAGTDDVVNRSAALTGGVRHLRYVTEPDGSGGCTAKVLNVTVPDGSMSSFNATISAVQALGYTDPARKYLMWTDATSLCGIATTYPYDSDGQGNPNNGSYAQYARIDSGCWGFGNGSNDHSVEAHEIVHTLGSVMRTAPHGTTNGHCWDESDTMCYADGGGHAMVQVCDPSQEYLLDCRSDDYFSTYPDPGSWLDTHWNAADSRFLIGGGDGSGGGSAGAPTVLGATLSVNNPAIPGLPTQAEISPSLPAGRTLTSVTWKAARSDCAFTAPTELVTGVVCNAGVATATSVTATLKDSTGATKSVTGPLTFTTATPRDVRLAVSLDGQDGASASVCTSTVFPVRLTAVDAATGVPVKGLTLAGTKQADGSLTVATVGSRASDATGTSVLSTSVTTGTTLTARSTAVGLWRAATPVTMRAVPSRCTLDLTTDASPTDVYYGDPVTVTGTVTRDVAGTALPVGGVSVAVKLLKDNGALASLGTARSAADGTYRAVYKPTASGRLVASVAGTTGLSPMSVNGPVVTVTLPLTNLSASAATLDVGYGDPVSATGRLRRDAGGTVTPIASATVSLTVTAPGKAPVVVGSGRTRTDGTFTVAGALRASGTLKAVYAGTAGQPAAAVELGQATAGTWTTAVTAAASTYSVAPGGYVTFSGSVRKTYQGTTKPAAAQRVRLYVTPSGGVPALVTTATTGSTGAWTARVYPKATGTWRAVLSPVTGYAGSESVPLDVAVR</sequence>
<evidence type="ECO:0000313" key="3">
    <source>
        <dbReference type="Proteomes" id="UP001183648"/>
    </source>
</evidence>
<comment type="caution">
    <text evidence="2">The sequence shown here is derived from an EMBL/GenBank/DDBJ whole genome shotgun (WGS) entry which is preliminary data.</text>
</comment>
<keyword evidence="1" id="KW-1133">Transmembrane helix</keyword>
<dbReference type="RefSeq" id="WP_310299405.1">
    <property type="nucleotide sequence ID" value="NZ_BAAAPS010000007.1"/>
</dbReference>
<keyword evidence="1" id="KW-0812">Transmembrane</keyword>